<dbReference type="RefSeq" id="XP_064850284.1">
    <property type="nucleotide sequence ID" value="XM_064994212.1"/>
</dbReference>
<comment type="subcellular location">
    <subcellularLocation>
        <location evidence="1">Membrane</location>
        <topology evidence="1">Multi-pass membrane protein</topology>
    </subcellularLocation>
</comment>
<evidence type="ECO:0000256" key="4">
    <source>
        <dbReference type="ARBA" id="ARBA00022989"/>
    </source>
</evidence>
<dbReference type="InterPro" id="IPR036259">
    <property type="entry name" value="MFS_trans_sf"/>
</dbReference>
<feature type="transmembrane region" description="Helical" evidence="7">
    <location>
        <begin position="464"/>
        <end position="484"/>
    </location>
</feature>
<reference evidence="9 10" key="1">
    <citation type="journal article" date="2023" name="Elife">
        <title>Identification of key yeast species and microbe-microbe interactions impacting larval growth of Drosophila in the wild.</title>
        <authorList>
            <person name="Mure A."/>
            <person name="Sugiura Y."/>
            <person name="Maeda R."/>
            <person name="Honda K."/>
            <person name="Sakurai N."/>
            <person name="Takahashi Y."/>
            <person name="Watada M."/>
            <person name="Katoh T."/>
            <person name="Gotoh A."/>
            <person name="Gotoh Y."/>
            <person name="Taniguchi I."/>
            <person name="Nakamura K."/>
            <person name="Hayashi T."/>
            <person name="Katayama T."/>
            <person name="Uemura T."/>
            <person name="Hattori Y."/>
        </authorList>
    </citation>
    <scope>NUCLEOTIDE SEQUENCE [LARGE SCALE GENOMIC DNA]</scope>
    <source>
        <strain evidence="9 10">SC-9</strain>
    </source>
</reference>
<evidence type="ECO:0000256" key="1">
    <source>
        <dbReference type="ARBA" id="ARBA00004141"/>
    </source>
</evidence>
<evidence type="ECO:0000313" key="10">
    <source>
        <dbReference type="Proteomes" id="UP001360560"/>
    </source>
</evidence>
<dbReference type="PANTHER" id="PTHR43791:SF1">
    <property type="entry name" value="ALLANTOATE PERMEASE"/>
    <property type="match status" value="1"/>
</dbReference>
<dbReference type="GeneID" id="90071263"/>
<dbReference type="SUPFAM" id="SSF103473">
    <property type="entry name" value="MFS general substrate transporter"/>
    <property type="match status" value="1"/>
</dbReference>
<name>A0AAV5QFZ9_9ASCO</name>
<dbReference type="PANTHER" id="PTHR43791">
    <property type="entry name" value="PERMEASE-RELATED"/>
    <property type="match status" value="1"/>
</dbReference>
<proteinExistence type="inferred from homology"/>
<feature type="domain" description="Major facilitator superfamily (MFS) profile" evidence="8">
    <location>
        <begin position="77"/>
        <end position="491"/>
    </location>
</feature>
<evidence type="ECO:0000256" key="2">
    <source>
        <dbReference type="ARBA" id="ARBA00022448"/>
    </source>
</evidence>
<dbReference type="GO" id="GO:0016020">
    <property type="term" value="C:membrane"/>
    <property type="evidence" value="ECO:0007669"/>
    <property type="project" value="UniProtKB-SubCell"/>
</dbReference>
<feature type="transmembrane region" description="Helical" evidence="7">
    <location>
        <begin position="200"/>
        <end position="220"/>
    </location>
</feature>
<dbReference type="Pfam" id="PF07690">
    <property type="entry name" value="MFS_1"/>
    <property type="match status" value="1"/>
</dbReference>
<keyword evidence="2" id="KW-0813">Transport</keyword>
<dbReference type="InterPro" id="IPR011701">
    <property type="entry name" value="MFS"/>
</dbReference>
<dbReference type="EMBL" id="BTFZ01000001">
    <property type="protein sequence ID" value="GMM33284.1"/>
    <property type="molecule type" value="Genomic_DNA"/>
</dbReference>
<feature type="transmembrane region" description="Helical" evidence="7">
    <location>
        <begin position="402"/>
        <end position="422"/>
    </location>
</feature>
<feature type="transmembrane region" description="Helical" evidence="7">
    <location>
        <begin position="114"/>
        <end position="132"/>
    </location>
</feature>
<evidence type="ECO:0000256" key="3">
    <source>
        <dbReference type="ARBA" id="ARBA00022692"/>
    </source>
</evidence>
<dbReference type="AlphaFoldDB" id="A0AAV5QFZ9"/>
<evidence type="ECO:0000259" key="8">
    <source>
        <dbReference type="PROSITE" id="PS50850"/>
    </source>
</evidence>
<accession>A0AAV5QFZ9</accession>
<dbReference type="PROSITE" id="PS50850">
    <property type="entry name" value="MFS"/>
    <property type="match status" value="1"/>
</dbReference>
<comment type="similarity">
    <text evidence="6">Belongs to the major facilitator superfamily. Allantoate permease family.</text>
</comment>
<gene>
    <name evidence="9" type="ORF">DASC09_006090</name>
</gene>
<dbReference type="Gene3D" id="1.20.1250.20">
    <property type="entry name" value="MFS general substrate transporter like domains"/>
    <property type="match status" value="2"/>
</dbReference>
<protein>
    <submittedName>
        <fullName evidence="9">Allantoate permease</fullName>
    </submittedName>
</protein>
<organism evidence="9 10">
    <name type="scientific">Saccharomycopsis crataegensis</name>
    <dbReference type="NCBI Taxonomy" id="43959"/>
    <lineage>
        <taxon>Eukaryota</taxon>
        <taxon>Fungi</taxon>
        <taxon>Dikarya</taxon>
        <taxon>Ascomycota</taxon>
        <taxon>Saccharomycotina</taxon>
        <taxon>Saccharomycetes</taxon>
        <taxon>Saccharomycopsidaceae</taxon>
        <taxon>Saccharomycopsis</taxon>
    </lineage>
</organism>
<comment type="caution">
    <text evidence="9">The sequence shown here is derived from an EMBL/GenBank/DDBJ whole genome shotgun (WGS) entry which is preliminary data.</text>
</comment>
<feature type="transmembrane region" description="Helical" evidence="7">
    <location>
        <begin position="341"/>
        <end position="363"/>
    </location>
</feature>
<feature type="transmembrane region" description="Helical" evidence="7">
    <location>
        <begin position="302"/>
        <end position="321"/>
    </location>
</feature>
<evidence type="ECO:0000256" key="7">
    <source>
        <dbReference type="SAM" id="Phobius"/>
    </source>
</evidence>
<evidence type="ECO:0000256" key="6">
    <source>
        <dbReference type="ARBA" id="ARBA00037968"/>
    </source>
</evidence>
<dbReference type="Proteomes" id="UP001360560">
    <property type="component" value="Unassembled WGS sequence"/>
</dbReference>
<dbReference type="FunFam" id="1.20.1250.20:FF:000064">
    <property type="entry name" value="MFS allantoate transporter"/>
    <property type="match status" value="1"/>
</dbReference>
<evidence type="ECO:0000313" key="9">
    <source>
        <dbReference type="EMBL" id="GMM33284.1"/>
    </source>
</evidence>
<feature type="transmembrane region" description="Helical" evidence="7">
    <location>
        <begin position="240"/>
        <end position="260"/>
    </location>
</feature>
<feature type="transmembrane region" description="Helical" evidence="7">
    <location>
        <begin position="434"/>
        <end position="452"/>
    </location>
</feature>
<dbReference type="GO" id="GO:0022857">
    <property type="term" value="F:transmembrane transporter activity"/>
    <property type="evidence" value="ECO:0007669"/>
    <property type="project" value="InterPro"/>
</dbReference>
<dbReference type="InterPro" id="IPR020846">
    <property type="entry name" value="MFS_dom"/>
</dbReference>
<feature type="transmembrane region" description="Helical" evidence="7">
    <location>
        <begin position="75"/>
        <end position="94"/>
    </location>
</feature>
<feature type="transmembrane region" description="Helical" evidence="7">
    <location>
        <begin position="375"/>
        <end position="396"/>
    </location>
</feature>
<feature type="transmembrane region" description="Helical" evidence="7">
    <location>
        <begin position="144"/>
        <end position="162"/>
    </location>
</feature>
<sequence>MSDIKKSTDIQHTISIAGGEFADAENVLSTVISPNGQEIQINFNDVDEAMKYADDAAGIEIPPQEEKKLLRKIDCALLPIIAGLMSCNLMDKTTSSYAALMGLKTDLNMTAKDYTWVGSSFYLGYLVFQYPSTICLQKFPLSKALGTIVVLWGAILMLHAATSNAAGFIALRVILGAFESAMSPAYILLTSQWWKKEEQFMRSCIWVGIQGLGTLLGAGISYGLYTHRGVTGHAFESWRLLYIITGVITIVLGFISLIHVPDIPTKAWFLNSTEKKYVVARIRNNQQGFGNHHLKMKQVKEAFSDVASYILFFYGMSYAIPNGSFTNFGTILLHQDFGFTSAQSLLMSFVGGGIDVIFPPLVALICGRFLGNRRLLAAIIVNSIVFVGMCLLNFTHHKGSKLAGYFTFYMATAVLACVASVVSSNVAGSSKKTTVTTIYFIGYAVGNIIGPQTFTTAPYNGAKIAMLVSFAVGTGCLTSLYCIYMKRNNQRDAHKLAMGDKYEVPENIEFTDLTDKENPEFRYSL</sequence>
<evidence type="ECO:0000256" key="5">
    <source>
        <dbReference type="ARBA" id="ARBA00023136"/>
    </source>
</evidence>
<keyword evidence="5 7" id="KW-0472">Membrane</keyword>
<feature type="transmembrane region" description="Helical" evidence="7">
    <location>
        <begin position="168"/>
        <end position="188"/>
    </location>
</feature>
<keyword evidence="4 7" id="KW-1133">Transmembrane helix</keyword>
<keyword evidence="10" id="KW-1185">Reference proteome</keyword>
<keyword evidence="3 7" id="KW-0812">Transmembrane</keyword>